<feature type="domain" description="KEN" evidence="7">
    <location>
        <begin position="310"/>
        <end position="462"/>
    </location>
</feature>
<dbReference type="EMBL" id="LJIJ01001800">
    <property type="protein sequence ID" value="ODM90768.1"/>
    <property type="molecule type" value="Genomic_DNA"/>
</dbReference>
<accession>A0A1D2MCP7</accession>
<dbReference type="STRING" id="48709.A0A1D2MCP7"/>
<keyword evidence="2 4" id="KW-0547">Nucleotide-binding</keyword>
<dbReference type="InterPro" id="IPR000719">
    <property type="entry name" value="Prot_kinase_dom"/>
</dbReference>
<dbReference type="GO" id="GO:0070059">
    <property type="term" value="P:intrinsic apoptotic signaling pathway in response to endoplasmic reticulum stress"/>
    <property type="evidence" value="ECO:0007669"/>
    <property type="project" value="TreeGrafter"/>
</dbReference>
<dbReference type="GO" id="GO:0005524">
    <property type="term" value="F:ATP binding"/>
    <property type="evidence" value="ECO:0007669"/>
    <property type="project" value="UniProtKB-UniRule"/>
</dbReference>
<dbReference type="Pfam" id="PF06479">
    <property type="entry name" value="Ribonuc_2-5A"/>
    <property type="match status" value="1"/>
</dbReference>
<protein>
    <submittedName>
        <fullName evidence="8">Serine/threonine-protein kinase/endoribonuclease IRE1</fullName>
    </submittedName>
</protein>
<dbReference type="InterPro" id="IPR011009">
    <property type="entry name" value="Kinase-like_dom_sf"/>
</dbReference>
<evidence type="ECO:0000313" key="9">
    <source>
        <dbReference type="Proteomes" id="UP000094527"/>
    </source>
</evidence>
<dbReference type="SUPFAM" id="SSF56112">
    <property type="entry name" value="Protein kinase-like (PK-like)"/>
    <property type="match status" value="1"/>
</dbReference>
<feature type="domain" description="Protein kinase" evidence="6">
    <location>
        <begin position="26"/>
        <end position="307"/>
    </location>
</feature>
<sequence length="471" mass="54473">MSISGPVANSIQPQSTVDGVKIQVDYSLNKIIGQGASSIIYEGNFGPFPAAVKRVKSEDFDIYENELKLWVEMKRTCQEENVHIVTLYFFYTRPSEAKEEPQYFFIMELAKSDLGKRIKDIKKYETEEGQEAHRKKMKGLIHDAAKGLKWIHDSGILHRDIKPENILIFERCGGIIREIAKLADFGVSRKLSGVSTGTNTCGKGTTDWMAPEPLKAIRDKKQFYSTKSIDIFSLGMTAHYAFSLGIHPFEDSLKYGAIKFLNIIDDTIRPAELGPPDYSTDHLLQWMMEKDGNFRPTIHQVLQHPFFWDSNKCLAFLVDVVRSVKVIEKNDHNLMKLREKIDQSYFERMELLKEETSWKQKMNTRLLNLLLQRKTKGKKEYSGESLMMLVELIRDKHMHSDEMQEELISDEFFGDGGSFSDEKYIGYFLNTFPDIITFLFCEMVNEQRNPTISFLRKKYFKEFGNMPLMSA</sequence>
<evidence type="ECO:0000259" key="6">
    <source>
        <dbReference type="PROSITE" id="PS50011"/>
    </source>
</evidence>
<name>A0A1D2MCP7_ORCCI</name>
<dbReference type="InterPro" id="IPR038357">
    <property type="entry name" value="KEN_sf"/>
</dbReference>
<dbReference type="Gene3D" id="1.20.1440.180">
    <property type="entry name" value="KEN domain"/>
    <property type="match status" value="1"/>
</dbReference>
<keyword evidence="5" id="KW-0723">Serine/threonine-protein kinase</keyword>
<dbReference type="GO" id="GO:0006397">
    <property type="term" value="P:mRNA processing"/>
    <property type="evidence" value="ECO:0007669"/>
    <property type="project" value="InterPro"/>
</dbReference>
<comment type="similarity">
    <text evidence="5">Belongs to the protein kinase superfamily.</text>
</comment>
<comment type="caution">
    <text evidence="8">The sequence shown here is derived from an EMBL/GenBank/DDBJ whole genome shotgun (WGS) entry which is preliminary data.</text>
</comment>
<dbReference type="SMART" id="SM00220">
    <property type="entry name" value="S_TKc"/>
    <property type="match status" value="1"/>
</dbReference>
<keyword evidence="1" id="KW-0732">Signal</keyword>
<feature type="binding site" evidence="4">
    <location>
        <position position="53"/>
    </location>
    <ligand>
        <name>ATP</name>
        <dbReference type="ChEBI" id="CHEBI:30616"/>
    </ligand>
</feature>
<keyword evidence="3 4" id="KW-0067">ATP-binding</keyword>
<dbReference type="Gene3D" id="3.30.200.20">
    <property type="entry name" value="Phosphorylase Kinase, domain 1"/>
    <property type="match status" value="1"/>
</dbReference>
<dbReference type="InterPro" id="IPR010513">
    <property type="entry name" value="KEN_dom"/>
</dbReference>
<proteinExistence type="inferred from homology"/>
<dbReference type="AlphaFoldDB" id="A0A1D2MCP7"/>
<dbReference type="Gene3D" id="1.10.510.10">
    <property type="entry name" value="Transferase(Phosphotransferase) domain 1"/>
    <property type="match status" value="1"/>
</dbReference>
<dbReference type="OMA" id="FSDEKYI"/>
<gene>
    <name evidence="8" type="ORF">Ocin01_15914</name>
</gene>
<keyword evidence="9" id="KW-1185">Reference proteome</keyword>
<dbReference type="PANTHER" id="PTHR13954:SF6">
    <property type="entry name" value="NON-SPECIFIC SERINE_THREONINE PROTEIN KINASE"/>
    <property type="match status" value="1"/>
</dbReference>
<dbReference type="PROSITE" id="PS50011">
    <property type="entry name" value="PROTEIN_KINASE_DOM"/>
    <property type="match status" value="1"/>
</dbReference>
<evidence type="ECO:0000256" key="2">
    <source>
        <dbReference type="ARBA" id="ARBA00022741"/>
    </source>
</evidence>
<evidence type="ECO:0000259" key="7">
    <source>
        <dbReference type="PROSITE" id="PS51392"/>
    </source>
</evidence>
<reference evidence="8 9" key="1">
    <citation type="journal article" date="2016" name="Genome Biol. Evol.">
        <title>Gene Family Evolution Reflects Adaptation to Soil Environmental Stressors in the Genome of the Collembolan Orchesella cincta.</title>
        <authorList>
            <person name="Faddeeva-Vakhrusheva A."/>
            <person name="Derks M.F."/>
            <person name="Anvar S.Y."/>
            <person name="Agamennone V."/>
            <person name="Suring W."/>
            <person name="Smit S."/>
            <person name="van Straalen N.M."/>
            <person name="Roelofs D."/>
        </authorList>
    </citation>
    <scope>NUCLEOTIDE SEQUENCE [LARGE SCALE GENOMIC DNA]</scope>
    <source>
        <tissue evidence="8">Mixed pool</tissue>
    </source>
</reference>
<dbReference type="GO" id="GO:1990604">
    <property type="term" value="C:IRE1-TRAF2-ASK1 complex"/>
    <property type="evidence" value="ECO:0007669"/>
    <property type="project" value="TreeGrafter"/>
</dbReference>
<dbReference type="InterPro" id="IPR017441">
    <property type="entry name" value="Protein_kinase_ATP_BS"/>
</dbReference>
<evidence type="ECO:0000256" key="5">
    <source>
        <dbReference type="RuleBase" id="RU000304"/>
    </source>
</evidence>
<dbReference type="GO" id="GO:0051082">
    <property type="term" value="F:unfolded protein binding"/>
    <property type="evidence" value="ECO:0007669"/>
    <property type="project" value="TreeGrafter"/>
</dbReference>
<organism evidence="8 9">
    <name type="scientific">Orchesella cincta</name>
    <name type="common">Springtail</name>
    <name type="synonym">Podura cincta</name>
    <dbReference type="NCBI Taxonomy" id="48709"/>
    <lineage>
        <taxon>Eukaryota</taxon>
        <taxon>Metazoa</taxon>
        <taxon>Ecdysozoa</taxon>
        <taxon>Arthropoda</taxon>
        <taxon>Hexapoda</taxon>
        <taxon>Collembola</taxon>
        <taxon>Entomobryomorpha</taxon>
        <taxon>Entomobryoidea</taxon>
        <taxon>Orchesellidae</taxon>
        <taxon>Orchesellinae</taxon>
        <taxon>Orchesella</taxon>
    </lineage>
</organism>
<evidence type="ECO:0000256" key="3">
    <source>
        <dbReference type="ARBA" id="ARBA00022840"/>
    </source>
</evidence>
<evidence type="ECO:0000313" key="8">
    <source>
        <dbReference type="EMBL" id="ODM90768.1"/>
    </source>
</evidence>
<dbReference type="PROSITE" id="PS00108">
    <property type="entry name" value="PROTEIN_KINASE_ST"/>
    <property type="match status" value="1"/>
</dbReference>
<evidence type="ECO:0000256" key="4">
    <source>
        <dbReference type="PROSITE-ProRule" id="PRU10141"/>
    </source>
</evidence>
<keyword evidence="8" id="KW-0808">Transferase</keyword>
<dbReference type="InterPro" id="IPR045133">
    <property type="entry name" value="IRE1/2-like"/>
</dbReference>
<dbReference type="Pfam" id="PF00069">
    <property type="entry name" value="Pkinase"/>
    <property type="match status" value="1"/>
</dbReference>
<dbReference type="InterPro" id="IPR008271">
    <property type="entry name" value="Ser/Thr_kinase_AS"/>
</dbReference>
<dbReference type="GO" id="GO:0004674">
    <property type="term" value="F:protein serine/threonine kinase activity"/>
    <property type="evidence" value="ECO:0007669"/>
    <property type="project" value="UniProtKB-KW"/>
</dbReference>
<dbReference type="PROSITE" id="PS51392">
    <property type="entry name" value="KEN"/>
    <property type="match status" value="1"/>
</dbReference>
<keyword evidence="8" id="KW-0418">Kinase</keyword>
<dbReference type="OrthoDB" id="8187887at2759"/>
<dbReference type="PANTHER" id="PTHR13954">
    <property type="entry name" value="IRE1-RELATED"/>
    <property type="match status" value="1"/>
</dbReference>
<evidence type="ECO:0000256" key="1">
    <source>
        <dbReference type="ARBA" id="ARBA00022729"/>
    </source>
</evidence>
<dbReference type="GO" id="GO:0004521">
    <property type="term" value="F:RNA endonuclease activity"/>
    <property type="evidence" value="ECO:0007669"/>
    <property type="project" value="InterPro"/>
</dbReference>
<dbReference type="Proteomes" id="UP000094527">
    <property type="component" value="Unassembled WGS sequence"/>
</dbReference>
<dbReference type="PROSITE" id="PS00107">
    <property type="entry name" value="PROTEIN_KINASE_ATP"/>
    <property type="match status" value="1"/>
</dbReference>
<dbReference type="GO" id="GO:0036498">
    <property type="term" value="P:IRE1-mediated unfolded protein response"/>
    <property type="evidence" value="ECO:0007669"/>
    <property type="project" value="TreeGrafter"/>
</dbReference>